<dbReference type="PROSITE" id="PS50801">
    <property type="entry name" value="STAS"/>
    <property type="match status" value="1"/>
</dbReference>
<dbReference type="Gene3D" id="3.30.750.24">
    <property type="entry name" value="STAS domain"/>
    <property type="match status" value="1"/>
</dbReference>
<dbReference type="InterPro" id="IPR002645">
    <property type="entry name" value="STAS_dom"/>
</dbReference>
<proteinExistence type="inferred from homology"/>
<dbReference type="PANTHER" id="PTHR33495:SF14">
    <property type="entry name" value="ANTI-SIGMA FACTOR ANTAGONIST"/>
    <property type="match status" value="1"/>
</dbReference>
<evidence type="ECO:0000313" key="4">
    <source>
        <dbReference type="Proteomes" id="UP000010824"/>
    </source>
</evidence>
<dbReference type="NCBIfam" id="TIGR00377">
    <property type="entry name" value="ant_ant_sig"/>
    <property type="match status" value="1"/>
</dbReference>
<evidence type="ECO:0000313" key="3">
    <source>
        <dbReference type="EMBL" id="AGB01209.1"/>
    </source>
</evidence>
<dbReference type="SUPFAM" id="SSF52091">
    <property type="entry name" value="SpoIIaa-like"/>
    <property type="match status" value="1"/>
</dbReference>
<feature type="domain" description="STAS" evidence="2">
    <location>
        <begin position="1"/>
        <end position="107"/>
    </location>
</feature>
<organism evidence="3 4">
    <name type="scientific">Methanoregula formicica (strain DSM 22288 / NBRC 105244 / SMSP)</name>
    <dbReference type="NCBI Taxonomy" id="593750"/>
    <lineage>
        <taxon>Archaea</taxon>
        <taxon>Methanobacteriati</taxon>
        <taxon>Methanobacteriota</taxon>
        <taxon>Stenosarchaea group</taxon>
        <taxon>Methanomicrobia</taxon>
        <taxon>Methanomicrobiales</taxon>
        <taxon>Methanoregulaceae</taxon>
        <taxon>Methanoregula</taxon>
    </lineage>
</organism>
<dbReference type="Proteomes" id="UP000010824">
    <property type="component" value="Chromosome"/>
</dbReference>
<dbReference type="InterPro" id="IPR003658">
    <property type="entry name" value="Anti-sigma_ant"/>
</dbReference>
<dbReference type="KEGG" id="mfo:Metfor_0124"/>
<dbReference type="GO" id="GO:0043856">
    <property type="term" value="F:anti-sigma factor antagonist activity"/>
    <property type="evidence" value="ECO:0007669"/>
    <property type="project" value="InterPro"/>
</dbReference>
<dbReference type="eggNOG" id="arCOG06891">
    <property type="taxonomic scope" value="Archaea"/>
</dbReference>
<dbReference type="PANTHER" id="PTHR33495">
    <property type="entry name" value="ANTI-SIGMA FACTOR ANTAGONIST TM_1081-RELATED-RELATED"/>
    <property type="match status" value="1"/>
</dbReference>
<dbReference type="GeneID" id="14308797"/>
<accession>L0HDR0</accession>
<gene>
    <name evidence="3" type="ordered locus">Metfor_0124</name>
</gene>
<evidence type="ECO:0000256" key="1">
    <source>
        <dbReference type="ARBA" id="ARBA00009013"/>
    </source>
</evidence>
<dbReference type="Pfam" id="PF01740">
    <property type="entry name" value="STAS"/>
    <property type="match status" value="1"/>
</dbReference>
<dbReference type="AlphaFoldDB" id="L0HDR0"/>
<dbReference type="HOGENOM" id="CLU_115403_9_1_2"/>
<dbReference type="RefSeq" id="WP_015284173.1">
    <property type="nucleotide sequence ID" value="NC_019943.1"/>
</dbReference>
<dbReference type="EMBL" id="CP003167">
    <property type="protein sequence ID" value="AGB01209.1"/>
    <property type="molecule type" value="Genomic_DNA"/>
</dbReference>
<comment type="similarity">
    <text evidence="1">Belongs to the anti-sigma-factor antagonist family.</text>
</comment>
<name>L0HDR0_METFS</name>
<dbReference type="CDD" id="cd07043">
    <property type="entry name" value="STAS_anti-anti-sigma_factors"/>
    <property type="match status" value="1"/>
</dbReference>
<evidence type="ECO:0000259" key="2">
    <source>
        <dbReference type="PROSITE" id="PS50801"/>
    </source>
</evidence>
<reference evidence="3 4" key="2">
    <citation type="journal article" date="2014" name="Genome Announc.">
        <title>Complete Genome Sequence of Methanoregula formicica SMSPT, a Mesophilic Hydrogenotrophic Methanogen Isolated from a Methanogenic Upflow Anaerobic Sludge Blanket Reactor.</title>
        <authorList>
            <person name="Yamamoto K."/>
            <person name="Tamaki H."/>
            <person name="Cadillo-Quiroz H."/>
            <person name="Imachi H."/>
            <person name="Kyrpides N."/>
            <person name="Woyke T."/>
            <person name="Goodwin L."/>
            <person name="Zinder S.H."/>
            <person name="Kamagata Y."/>
            <person name="Liu W.T."/>
        </authorList>
    </citation>
    <scope>NUCLEOTIDE SEQUENCE [LARGE SCALE GENOMIC DNA]</scope>
    <source>
        <strain evidence="4">DSM 22288 / NBRC 105244 / SMSP</strain>
    </source>
</reference>
<sequence length="112" mass="12149">MEIHVTKTPELTIVTIIGKLDANTIADFQKSGADLPVMPTVLDLSRLEYMSSSALRALLQMKREFSKQGVPVVIAGSDGLVDKVLRVSGFEQIFVLFPSVDEAVRVMTRGGG</sequence>
<keyword evidence="4" id="KW-1185">Reference proteome</keyword>
<dbReference type="InterPro" id="IPR036513">
    <property type="entry name" value="STAS_dom_sf"/>
</dbReference>
<protein>
    <submittedName>
        <fullName evidence="3">Anti-anti-sigma factor</fullName>
    </submittedName>
</protein>
<reference evidence="4" key="1">
    <citation type="submission" date="2011-12" db="EMBL/GenBank/DDBJ databases">
        <title>Complete sequence of Methanoregula formicicum SMSP.</title>
        <authorList>
            <person name="Lucas S."/>
            <person name="Han J."/>
            <person name="Lapidus A."/>
            <person name="Cheng J.-F."/>
            <person name="Goodwin L."/>
            <person name="Pitluck S."/>
            <person name="Peters L."/>
            <person name="Ovchinnikova G."/>
            <person name="Teshima H."/>
            <person name="Detter J.C."/>
            <person name="Han C."/>
            <person name="Tapia R."/>
            <person name="Land M."/>
            <person name="Hauser L."/>
            <person name="Kyrpides N."/>
            <person name="Ivanova N."/>
            <person name="Pagani I."/>
            <person name="Imachi H."/>
            <person name="Tamaki H."/>
            <person name="Sekiguchi Y."/>
            <person name="Kamagata Y."/>
            <person name="Cadillo-Quiroz H."/>
            <person name="Zinder S."/>
            <person name="Liu W.-T."/>
            <person name="Woyke T."/>
        </authorList>
    </citation>
    <scope>NUCLEOTIDE SEQUENCE [LARGE SCALE GENOMIC DNA]</scope>
    <source>
        <strain evidence="4">DSM 22288 / NBRC 105244 / SMSP</strain>
    </source>
</reference>
<dbReference type="InParanoid" id="L0HDR0"/>
<dbReference type="STRING" id="593750.Metfor_0124"/>